<dbReference type="InterPro" id="IPR036412">
    <property type="entry name" value="HAD-like_sf"/>
</dbReference>
<dbReference type="Proteomes" id="UP000184052">
    <property type="component" value="Unassembled WGS sequence"/>
</dbReference>
<name>A0A1M6J134_9FIRM</name>
<keyword evidence="2" id="KW-1185">Reference proteome</keyword>
<dbReference type="SFLD" id="SFLDG01140">
    <property type="entry name" value="C2.B:_Phosphomannomutase_and_P"/>
    <property type="match status" value="1"/>
</dbReference>
<dbReference type="PANTHER" id="PTHR10000">
    <property type="entry name" value="PHOSPHOSERINE PHOSPHATASE"/>
    <property type="match status" value="1"/>
</dbReference>
<dbReference type="CDD" id="cd07516">
    <property type="entry name" value="HAD_Pase"/>
    <property type="match status" value="1"/>
</dbReference>
<proteinExistence type="predicted"/>
<accession>A0A1M6J134</accession>
<evidence type="ECO:0000313" key="1">
    <source>
        <dbReference type="EMBL" id="SHJ40362.1"/>
    </source>
</evidence>
<dbReference type="Pfam" id="PF08282">
    <property type="entry name" value="Hydrolase_3"/>
    <property type="match status" value="1"/>
</dbReference>
<dbReference type="AlphaFoldDB" id="A0A1M6J134"/>
<dbReference type="GO" id="GO:0000287">
    <property type="term" value="F:magnesium ion binding"/>
    <property type="evidence" value="ECO:0007669"/>
    <property type="project" value="TreeGrafter"/>
</dbReference>
<dbReference type="Gene3D" id="3.40.50.1000">
    <property type="entry name" value="HAD superfamily/HAD-like"/>
    <property type="match status" value="1"/>
</dbReference>
<dbReference type="SFLD" id="SFLDS00003">
    <property type="entry name" value="Haloacid_Dehalogenase"/>
    <property type="match status" value="1"/>
</dbReference>
<dbReference type="SUPFAM" id="SSF56784">
    <property type="entry name" value="HAD-like"/>
    <property type="match status" value="1"/>
</dbReference>
<dbReference type="GO" id="GO:0016791">
    <property type="term" value="F:phosphatase activity"/>
    <property type="evidence" value="ECO:0007669"/>
    <property type="project" value="TreeGrafter"/>
</dbReference>
<dbReference type="InterPro" id="IPR023214">
    <property type="entry name" value="HAD_sf"/>
</dbReference>
<evidence type="ECO:0008006" key="3">
    <source>
        <dbReference type="Google" id="ProtNLM"/>
    </source>
</evidence>
<dbReference type="STRING" id="1121476.SAMN02745751_02485"/>
<dbReference type="SFLD" id="SFLDG01144">
    <property type="entry name" value="C2.B.4:_PGP_Like"/>
    <property type="match status" value="1"/>
</dbReference>
<dbReference type="NCBIfam" id="TIGR00099">
    <property type="entry name" value="Cof-subfamily"/>
    <property type="match status" value="1"/>
</dbReference>
<evidence type="ECO:0000313" key="2">
    <source>
        <dbReference type="Proteomes" id="UP000184052"/>
    </source>
</evidence>
<dbReference type="InterPro" id="IPR000150">
    <property type="entry name" value="Cof"/>
</dbReference>
<gene>
    <name evidence="1" type="ORF">SAMN02745751_02485</name>
</gene>
<dbReference type="Gene3D" id="3.30.1240.10">
    <property type="match status" value="1"/>
</dbReference>
<dbReference type="PANTHER" id="PTHR10000:SF8">
    <property type="entry name" value="HAD SUPERFAMILY HYDROLASE-LIKE, TYPE 3"/>
    <property type="match status" value="1"/>
</dbReference>
<dbReference type="OrthoDB" id="9781413at2"/>
<dbReference type="EMBL" id="FQZL01000019">
    <property type="protein sequence ID" value="SHJ40362.1"/>
    <property type="molecule type" value="Genomic_DNA"/>
</dbReference>
<reference evidence="1 2" key="1">
    <citation type="submission" date="2016-11" db="EMBL/GenBank/DDBJ databases">
        <authorList>
            <person name="Jaros S."/>
            <person name="Januszkiewicz K."/>
            <person name="Wedrychowicz H."/>
        </authorList>
    </citation>
    <scope>NUCLEOTIDE SEQUENCE [LARGE SCALE GENOMIC DNA]</scope>
    <source>
        <strain evidence="1 2">DSM 17477</strain>
    </source>
</reference>
<organism evidence="1 2">
    <name type="scientific">Dethiosulfatibacter aminovorans DSM 17477</name>
    <dbReference type="NCBI Taxonomy" id="1121476"/>
    <lineage>
        <taxon>Bacteria</taxon>
        <taxon>Bacillati</taxon>
        <taxon>Bacillota</taxon>
        <taxon>Tissierellia</taxon>
        <taxon>Dethiosulfatibacter</taxon>
    </lineage>
</organism>
<sequence length="266" mass="30111">MYKLVGCDLDDTLLRDDFSISDKSKEAINRAVEKGIKFVVVTGRITAAARKFVEELGLDLPYASFQGAKIIDPVKGEAIYSSELKKEKILEIIRYAEMHNIHINLYDDEKIFVKEKNKWTEYYESFAKMVETVEVGSLVDFDFKSTPKMILMDEREKLDEISNEIKGFISDDVNMFYSKTNFLEFTDKNATKGFALKLLADKWGIDRSEVIAIGDNYNDESMLRYAGLGVAVGNAEDGMKAISGYIAPSNEEDGVAHVLEKFILNE</sequence>
<dbReference type="InterPro" id="IPR006379">
    <property type="entry name" value="HAD-SF_hydro_IIB"/>
</dbReference>
<dbReference type="NCBIfam" id="TIGR01484">
    <property type="entry name" value="HAD-SF-IIB"/>
    <property type="match status" value="1"/>
</dbReference>
<dbReference type="RefSeq" id="WP_073049899.1">
    <property type="nucleotide sequence ID" value="NZ_FQZL01000019.1"/>
</dbReference>
<protein>
    <recommendedName>
        <fullName evidence="3">Cof subfamily of IIB subfamily of haloacid dehalogenase superfamily/HAD-superfamily hydrolase, subfamily IIB</fullName>
    </recommendedName>
</protein>
<dbReference type="GO" id="GO:0005829">
    <property type="term" value="C:cytosol"/>
    <property type="evidence" value="ECO:0007669"/>
    <property type="project" value="TreeGrafter"/>
</dbReference>